<comment type="cofactor">
    <cofactor evidence="1">
        <name>[4Fe-4S] cluster</name>
        <dbReference type="ChEBI" id="CHEBI:49883"/>
    </cofactor>
</comment>
<dbReference type="SMART" id="SM00487">
    <property type="entry name" value="DEXDc"/>
    <property type="match status" value="1"/>
</dbReference>
<accession>A0A317QG54</accession>
<comment type="catalytic activity">
    <reaction evidence="7">
        <text>ATP + H2O = ADP + phosphate + H(+)</text>
        <dbReference type="Rhea" id="RHEA:13065"/>
        <dbReference type="ChEBI" id="CHEBI:15377"/>
        <dbReference type="ChEBI" id="CHEBI:15378"/>
        <dbReference type="ChEBI" id="CHEBI:30616"/>
        <dbReference type="ChEBI" id="CHEBI:43474"/>
        <dbReference type="ChEBI" id="CHEBI:456216"/>
        <dbReference type="EC" id="5.6.2.3"/>
    </reaction>
</comment>
<dbReference type="SUPFAM" id="SSF52540">
    <property type="entry name" value="P-loop containing nucleoside triphosphate hydrolases"/>
    <property type="match status" value="1"/>
</dbReference>
<sequence>MAKISSYFEADSVLAQALPGFAPRAAQTTMATAVASTLKKRQQLVVEAETGTGKTYAYLVPALLSDGKAIISTGTKALQEQLFHRDLPTLRKLLAPSKVVALLKGRANYLCIHRLQAAQAHASELTKAQQQQLREVQIWAQRTRDGDVGAISGLPEDAEILPVVTSTVDNCLGRDCPLYDDCHLVLARKKALDADLVVVNHHLFFADMALKDVGFGELVPAADAVIFDEAHQLPDIASQYFGEAVSSRQLQELAHEIKVLYLTELKDLRQLEKAADKLLLSLRDWRLVFPTEPQRGNWRQHAAQAEVQHAAQAVEDSLTFLVQVIKQALGRSKDLDNAYDRCIDGLAKWQLLMDTQRTGYSFWYETTVRQVTLHQTPLSVADKFGGYLNRSDMAWIFTSATLAVGEDFTHFTHQLGLYKAATLCLPSPFNFADQAVLCMPRYLPQPHEFSMADKLVEIVLQVLEVNTSGGTFVLFTSHRMLQRVATLLAPLTERELLVQGSTSKRELLEQFIANGRAVLLGTASFWEGVDVRGDALRCVIIDKLPFASPDDPLLQARVEDCRLRGVEPFMRVQLPPAIIALKQGAGRLIRDAHDQGVLIVCDQRLVTKPYGGLFLKSLPAMRRTRELNDALEFLKALETS</sequence>
<dbReference type="FunFam" id="3.40.50.300:FF:000499">
    <property type="entry name" value="ATP-dependent DNA helicase"/>
    <property type="match status" value="1"/>
</dbReference>
<keyword evidence="10" id="KW-1185">Reference proteome</keyword>
<evidence type="ECO:0000256" key="3">
    <source>
        <dbReference type="ARBA" id="ARBA00022801"/>
    </source>
</evidence>
<dbReference type="GO" id="GO:0016818">
    <property type="term" value="F:hydrolase activity, acting on acid anhydrides, in phosphorus-containing anhydrides"/>
    <property type="evidence" value="ECO:0007669"/>
    <property type="project" value="InterPro"/>
</dbReference>
<feature type="domain" description="Helicase ATP-binding" evidence="8">
    <location>
        <begin position="13"/>
        <end position="275"/>
    </location>
</feature>
<comment type="caution">
    <text evidence="9">The sequence shown here is derived from an EMBL/GenBank/DDBJ whole genome shotgun (WGS) entry which is preliminary data.</text>
</comment>
<dbReference type="EMBL" id="QGTT01000001">
    <property type="protein sequence ID" value="PWW15948.1"/>
    <property type="molecule type" value="Genomic_DNA"/>
</dbReference>
<evidence type="ECO:0000313" key="9">
    <source>
        <dbReference type="EMBL" id="PWW15948.1"/>
    </source>
</evidence>
<dbReference type="AlphaFoldDB" id="A0A317QG54"/>
<protein>
    <recommendedName>
        <fullName evidence="6">DNA 5'-3' helicase</fullName>
        <ecNumber evidence="6">5.6.2.3</ecNumber>
    </recommendedName>
</protein>
<dbReference type="RefSeq" id="WP_110074700.1">
    <property type="nucleotide sequence ID" value="NZ_QGTT01000001.1"/>
</dbReference>
<dbReference type="GO" id="GO:0006281">
    <property type="term" value="P:DNA repair"/>
    <property type="evidence" value="ECO:0007669"/>
    <property type="project" value="TreeGrafter"/>
</dbReference>
<keyword evidence="4" id="KW-0067">ATP-binding</keyword>
<dbReference type="SMART" id="SM00491">
    <property type="entry name" value="HELICc2"/>
    <property type="match status" value="1"/>
</dbReference>
<dbReference type="InterPro" id="IPR014001">
    <property type="entry name" value="Helicase_ATP-bd"/>
</dbReference>
<evidence type="ECO:0000256" key="2">
    <source>
        <dbReference type="ARBA" id="ARBA00022741"/>
    </source>
</evidence>
<evidence type="ECO:0000259" key="8">
    <source>
        <dbReference type="PROSITE" id="PS51193"/>
    </source>
</evidence>
<dbReference type="InterPro" id="IPR045028">
    <property type="entry name" value="DinG/Rad3-like"/>
</dbReference>
<dbReference type="Gene3D" id="3.40.50.300">
    <property type="entry name" value="P-loop containing nucleotide triphosphate hydrolases"/>
    <property type="match status" value="2"/>
</dbReference>
<dbReference type="OrthoDB" id="9805194at2"/>
<evidence type="ECO:0000256" key="4">
    <source>
        <dbReference type="ARBA" id="ARBA00022840"/>
    </source>
</evidence>
<keyword evidence="2" id="KW-0547">Nucleotide-binding</keyword>
<organism evidence="9 10">
    <name type="scientific">Pseudidiomarina maritima</name>
    <dbReference type="NCBI Taxonomy" id="519453"/>
    <lineage>
        <taxon>Bacteria</taxon>
        <taxon>Pseudomonadati</taxon>
        <taxon>Pseudomonadota</taxon>
        <taxon>Gammaproteobacteria</taxon>
        <taxon>Alteromonadales</taxon>
        <taxon>Idiomarinaceae</taxon>
        <taxon>Pseudidiomarina</taxon>
    </lineage>
</organism>
<dbReference type="PROSITE" id="PS51193">
    <property type="entry name" value="HELICASE_ATP_BIND_2"/>
    <property type="match status" value="1"/>
</dbReference>
<evidence type="ECO:0000256" key="5">
    <source>
        <dbReference type="ARBA" id="ARBA00038058"/>
    </source>
</evidence>
<evidence type="ECO:0000256" key="1">
    <source>
        <dbReference type="ARBA" id="ARBA00001966"/>
    </source>
</evidence>
<dbReference type="GO" id="GO:0043139">
    <property type="term" value="F:5'-3' DNA helicase activity"/>
    <property type="evidence" value="ECO:0007669"/>
    <property type="project" value="UniProtKB-EC"/>
</dbReference>
<keyword evidence="9" id="KW-0347">Helicase</keyword>
<dbReference type="STRING" id="519453.SAMN04488070_0803"/>
<dbReference type="PANTHER" id="PTHR11472:SF34">
    <property type="entry name" value="REGULATOR OF TELOMERE ELONGATION HELICASE 1"/>
    <property type="match status" value="1"/>
</dbReference>
<dbReference type="InterPro" id="IPR027417">
    <property type="entry name" value="P-loop_NTPase"/>
</dbReference>
<comment type="similarity">
    <text evidence="5">Belongs to the helicase family. DinG subfamily.</text>
</comment>
<evidence type="ECO:0000313" key="10">
    <source>
        <dbReference type="Proteomes" id="UP000246964"/>
    </source>
</evidence>
<reference evidence="9 10" key="1">
    <citation type="submission" date="2018-05" db="EMBL/GenBank/DDBJ databases">
        <title>Freshwater and sediment microbial communities from various areas in North America, analyzing microbe dynamics in response to fracking.</title>
        <authorList>
            <person name="Lamendella R."/>
        </authorList>
    </citation>
    <scope>NUCLEOTIDE SEQUENCE [LARGE SCALE GENOMIC DNA]</scope>
    <source>
        <strain evidence="9 10">125B1</strain>
    </source>
</reference>
<dbReference type="Pfam" id="PF00270">
    <property type="entry name" value="DEAD"/>
    <property type="match status" value="1"/>
</dbReference>
<dbReference type="GO" id="GO:0005524">
    <property type="term" value="F:ATP binding"/>
    <property type="evidence" value="ECO:0007669"/>
    <property type="project" value="UniProtKB-KW"/>
</dbReference>
<evidence type="ECO:0000256" key="6">
    <source>
        <dbReference type="ARBA" id="ARBA00044969"/>
    </source>
</evidence>
<dbReference type="GO" id="GO:0003676">
    <property type="term" value="F:nucleic acid binding"/>
    <property type="evidence" value="ECO:0007669"/>
    <property type="project" value="InterPro"/>
</dbReference>
<dbReference type="InterPro" id="IPR011545">
    <property type="entry name" value="DEAD/DEAH_box_helicase_dom"/>
</dbReference>
<dbReference type="EC" id="5.6.2.3" evidence="6"/>
<name>A0A317QG54_9GAMM</name>
<evidence type="ECO:0000256" key="7">
    <source>
        <dbReference type="ARBA" id="ARBA00048954"/>
    </source>
</evidence>
<proteinExistence type="inferred from homology"/>
<dbReference type="PANTHER" id="PTHR11472">
    <property type="entry name" value="DNA REPAIR DEAD HELICASE RAD3/XP-D SUBFAMILY MEMBER"/>
    <property type="match status" value="1"/>
</dbReference>
<dbReference type="InterPro" id="IPR006555">
    <property type="entry name" value="ATP-dep_Helicase_C"/>
</dbReference>
<dbReference type="Pfam" id="PF13307">
    <property type="entry name" value="Helicase_C_2"/>
    <property type="match status" value="1"/>
</dbReference>
<dbReference type="InterPro" id="IPR014013">
    <property type="entry name" value="Helic_SF1/SF2_ATP-bd_DinG/Rad3"/>
</dbReference>
<keyword evidence="3" id="KW-0378">Hydrolase</keyword>
<gene>
    <name evidence="9" type="ORF">DET45_10139</name>
</gene>
<dbReference type="Proteomes" id="UP000246964">
    <property type="component" value="Unassembled WGS sequence"/>
</dbReference>